<sequence length="616" mass="70913">MRRRPYFLAVAVLLFCFCVYTLLSISNDRLDIAPAPPSQPQQLQKQHQQHQQPLKASASPSTTSTKSSSAAQSPVTWEELPIVTGGPKPKPAPDAASHPVIHLMKGAQKEFAEVKKRQSKTLDEAVKEYRRRYGMPPPPHFDKWYKFATSNKVQLIDEFDMIYDMIVPFWGLQPKTIRARVTEALGYDNGLIGVAIRDHAITHMEHGYEWQKNATKGMMDKFIQYLPDMDLAFNIHDEPRVVVPHDDLLRLVNKAKDDNIASLNAKQKLVNDFSARASDLNDGKTFKETKVSRFSTIQYQSTWADSRMSCPPDSQARILEDERADDLSRYGVSDLAFVYNTTAMSDICLTPSLSSTYGFFDRPNSFKITHDLLPIFSQSKISSYGDIIYPSPWYWYKKVAYNETNDMPWGDKQSKLYWRGSTTGGYSRNGGWRRHHRQHFVQKINSREQAKVMANNGQAGSPKWEAKEVPRGDYQKLIDVHFSHVGQCDPGDCEAQKEFFDVVDPVDQQDAWGYKYLIDIDGNAFSGRFYAFLQSQSLTFKLALFREWHNEWLKPWVHYVPMSLQGDDWLEAVRFINEDSEGSAEGQKIAKESREWAYKAVRKEDMEVWFFRLLLE</sequence>
<dbReference type="Pfam" id="PF05686">
    <property type="entry name" value="Glyco_transf_90"/>
    <property type="match status" value="1"/>
</dbReference>
<dbReference type="EMBL" id="PXOA01000178">
    <property type="protein sequence ID" value="RFU79039.1"/>
    <property type="molecule type" value="Genomic_DNA"/>
</dbReference>
<feature type="region of interest" description="Disordered" evidence="1">
    <location>
        <begin position="34"/>
        <end position="76"/>
    </location>
</feature>
<reference evidence="3 4" key="1">
    <citation type="journal article" date="2018" name="PLoS Pathog.">
        <title>Evolution of structural diversity of trichothecenes, a family of toxins produced by plant pathogenic and entomopathogenic fungi.</title>
        <authorList>
            <person name="Proctor R.H."/>
            <person name="McCormick S.P."/>
            <person name="Kim H.S."/>
            <person name="Cardoza R.E."/>
            <person name="Stanley A.M."/>
            <person name="Lindo L."/>
            <person name="Kelly A."/>
            <person name="Brown D.W."/>
            <person name="Lee T."/>
            <person name="Vaughan M.M."/>
            <person name="Alexander N.J."/>
            <person name="Busman M."/>
            <person name="Gutierrez S."/>
        </authorList>
    </citation>
    <scope>NUCLEOTIDE SEQUENCE [LARGE SCALE GENOMIC DNA]</scope>
    <source>
        <strain evidence="3 4">IBT 40837</strain>
    </source>
</reference>
<proteinExistence type="predicted"/>
<organism evidence="3 4">
    <name type="scientific">Trichoderma arundinaceum</name>
    <dbReference type="NCBI Taxonomy" id="490622"/>
    <lineage>
        <taxon>Eukaryota</taxon>
        <taxon>Fungi</taxon>
        <taxon>Dikarya</taxon>
        <taxon>Ascomycota</taxon>
        <taxon>Pezizomycotina</taxon>
        <taxon>Sordariomycetes</taxon>
        <taxon>Hypocreomycetidae</taxon>
        <taxon>Hypocreales</taxon>
        <taxon>Hypocreaceae</taxon>
        <taxon>Trichoderma</taxon>
    </lineage>
</organism>
<dbReference type="PANTHER" id="PTHR12203">
    <property type="entry name" value="KDEL LYS-ASP-GLU-LEU CONTAINING - RELATED"/>
    <property type="match status" value="1"/>
</dbReference>
<evidence type="ECO:0000256" key="1">
    <source>
        <dbReference type="SAM" id="MobiDB-lite"/>
    </source>
</evidence>
<name>A0A395NSK9_TRIAR</name>
<dbReference type="InterPro" id="IPR006598">
    <property type="entry name" value="CAP10"/>
</dbReference>
<accession>A0A395NSK9</accession>
<dbReference type="InterPro" id="IPR051091">
    <property type="entry name" value="O-Glucosyltr/Glycosyltrsf_90"/>
</dbReference>
<feature type="compositionally biased region" description="Low complexity" evidence="1">
    <location>
        <begin position="40"/>
        <end position="74"/>
    </location>
</feature>
<keyword evidence="4" id="KW-1185">Reference proteome</keyword>
<dbReference type="SMART" id="SM00672">
    <property type="entry name" value="CAP10"/>
    <property type="match status" value="1"/>
</dbReference>
<gene>
    <name evidence="3" type="ORF">TARUN_3168</name>
</gene>
<feature type="domain" description="Glycosyl transferase CAP10" evidence="2">
    <location>
        <begin position="331"/>
        <end position="616"/>
    </location>
</feature>
<dbReference type="OrthoDB" id="541052at2759"/>
<dbReference type="PANTHER" id="PTHR12203:SF104">
    <property type="entry name" value="PROTEIN CAP1, PUTATIVE (AFU_ORTHOLOGUE AFUA_1G05595)-RELATED"/>
    <property type="match status" value="1"/>
</dbReference>
<comment type="caution">
    <text evidence="3">The sequence shown here is derived from an EMBL/GenBank/DDBJ whole genome shotgun (WGS) entry which is preliminary data.</text>
</comment>
<evidence type="ECO:0000313" key="3">
    <source>
        <dbReference type="EMBL" id="RFU79039.1"/>
    </source>
</evidence>
<dbReference type="AlphaFoldDB" id="A0A395NSK9"/>
<evidence type="ECO:0000259" key="2">
    <source>
        <dbReference type="SMART" id="SM00672"/>
    </source>
</evidence>
<dbReference type="Proteomes" id="UP000266272">
    <property type="component" value="Unassembled WGS sequence"/>
</dbReference>
<protein>
    <submittedName>
        <fullName evidence="3">Capsule-associated cap1</fullName>
    </submittedName>
</protein>
<evidence type="ECO:0000313" key="4">
    <source>
        <dbReference type="Proteomes" id="UP000266272"/>
    </source>
</evidence>